<evidence type="ECO:0000313" key="2">
    <source>
        <dbReference type="EMBL" id="JAE02836.1"/>
    </source>
</evidence>
<keyword evidence="1" id="KW-0732">Signal</keyword>
<dbReference type="AlphaFoldDB" id="A0A0A9EY71"/>
<feature type="chain" id="PRO_5002045580" evidence="1">
    <location>
        <begin position="29"/>
        <end position="57"/>
    </location>
</feature>
<accession>A0A0A9EY71</accession>
<feature type="signal peptide" evidence="1">
    <location>
        <begin position="1"/>
        <end position="28"/>
    </location>
</feature>
<dbReference type="EMBL" id="GBRH01195060">
    <property type="protein sequence ID" value="JAE02836.1"/>
    <property type="molecule type" value="Transcribed_RNA"/>
</dbReference>
<evidence type="ECO:0000256" key="1">
    <source>
        <dbReference type="SAM" id="SignalP"/>
    </source>
</evidence>
<protein>
    <submittedName>
        <fullName evidence="2">Uncharacterized protein</fullName>
    </submittedName>
</protein>
<sequence>MMSSHFELCKHLHFENGLLLLLLGLGRLDDTTEECVAQFLVGSPTSITRPRQPHPLI</sequence>
<reference evidence="2" key="2">
    <citation type="journal article" date="2015" name="Data Brief">
        <title>Shoot transcriptome of the giant reed, Arundo donax.</title>
        <authorList>
            <person name="Barrero R.A."/>
            <person name="Guerrero F.D."/>
            <person name="Moolhuijzen P."/>
            <person name="Goolsby J.A."/>
            <person name="Tidwell J."/>
            <person name="Bellgard S.E."/>
            <person name="Bellgard M.I."/>
        </authorList>
    </citation>
    <scope>NUCLEOTIDE SEQUENCE</scope>
    <source>
        <tissue evidence="2">Shoot tissue taken approximately 20 cm above the soil surface</tissue>
    </source>
</reference>
<organism evidence="2">
    <name type="scientific">Arundo donax</name>
    <name type="common">Giant reed</name>
    <name type="synonym">Donax arundinaceus</name>
    <dbReference type="NCBI Taxonomy" id="35708"/>
    <lineage>
        <taxon>Eukaryota</taxon>
        <taxon>Viridiplantae</taxon>
        <taxon>Streptophyta</taxon>
        <taxon>Embryophyta</taxon>
        <taxon>Tracheophyta</taxon>
        <taxon>Spermatophyta</taxon>
        <taxon>Magnoliopsida</taxon>
        <taxon>Liliopsida</taxon>
        <taxon>Poales</taxon>
        <taxon>Poaceae</taxon>
        <taxon>PACMAD clade</taxon>
        <taxon>Arundinoideae</taxon>
        <taxon>Arundineae</taxon>
        <taxon>Arundo</taxon>
    </lineage>
</organism>
<name>A0A0A9EY71_ARUDO</name>
<proteinExistence type="predicted"/>
<reference evidence="2" key="1">
    <citation type="submission" date="2014-09" db="EMBL/GenBank/DDBJ databases">
        <authorList>
            <person name="Magalhaes I.L.F."/>
            <person name="Oliveira U."/>
            <person name="Santos F.R."/>
            <person name="Vidigal T.H.D.A."/>
            <person name="Brescovit A.D."/>
            <person name="Santos A.J."/>
        </authorList>
    </citation>
    <scope>NUCLEOTIDE SEQUENCE</scope>
    <source>
        <tissue evidence="2">Shoot tissue taken approximately 20 cm above the soil surface</tissue>
    </source>
</reference>